<dbReference type="EMBL" id="VNIA01000002">
    <property type="protein sequence ID" value="TYP99056.1"/>
    <property type="molecule type" value="Genomic_DNA"/>
</dbReference>
<feature type="chain" id="PRO_5024298385" description="Nicotinate-nucleotide adenylyltransferase" evidence="1">
    <location>
        <begin position="20"/>
        <end position="166"/>
    </location>
</feature>
<reference evidence="2 3" key="1">
    <citation type="submission" date="2019-07" db="EMBL/GenBank/DDBJ databases">
        <title>Genomic Encyclopedia of Type Strains, Phase IV (KMG-IV): sequencing the most valuable type-strain genomes for metagenomic binning, comparative biology and taxonomic classification.</title>
        <authorList>
            <person name="Goeker M."/>
        </authorList>
    </citation>
    <scope>NUCLEOTIDE SEQUENCE [LARGE SCALE GENOMIC DNA]</scope>
    <source>
        <strain evidence="2 3">DSM 18961</strain>
    </source>
</reference>
<feature type="signal peptide" evidence="1">
    <location>
        <begin position="1"/>
        <end position="19"/>
    </location>
</feature>
<keyword evidence="3" id="KW-1185">Reference proteome</keyword>
<dbReference type="SUPFAM" id="SSF160574">
    <property type="entry name" value="BT0923-like"/>
    <property type="match status" value="1"/>
</dbReference>
<name>A0A5S5DVI4_9FLAO</name>
<accession>A0A5S5DVI4</accession>
<dbReference type="OrthoDB" id="668160at2"/>
<dbReference type="Proteomes" id="UP000323136">
    <property type="component" value="Unassembled WGS sequence"/>
</dbReference>
<comment type="caution">
    <text evidence="2">The sequence shown here is derived from an EMBL/GenBank/DDBJ whole genome shotgun (WGS) entry which is preliminary data.</text>
</comment>
<dbReference type="RefSeq" id="WP_148869844.1">
    <property type="nucleotide sequence ID" value="NZ_VNIA01000002.1"/>
</dbReference>
<evidence type="ECO:0000313" key="2">
    <source>
        <dbReference type="EMBL" id="TYP99056.1"/>
    </source>
</evidence>
<evidence type="ECO:0008006" key="4">
    <source>
        <dbReference type="Google" id="ProtNLM"/>
    </source>
</evidence>
<protein>
    <recommendedName>
        <fullName evidence="4">Nicotinate-nucleotide adenylyltransferase</fullName>
    </recommendedName>
</protein>
<organism evidence="2 3">
    <name type="scientific">Tenacibaculum adriaticum</name>
    <dbReference type="NCBI Taxonomy" id="413713"/>
    <lineage>
        <taxon>Bacteria</taxon>
        <taxon>Pseudomonadati</taxon>
        <taxon>Bacteroidota</taxon>
        <taxon>Flavobacteriia</taxon>
        <taxon>Flavobacteriales</taxon>
        <taxon>Flavobacteriaceae</taxon>
        <taxon>Tenacibaculum</taxon>
    </lineage>
</organism>
<evidence type="ECO:0000256" key="1">
    <source>
        <dbReference type="SAM" id="SignalP"/>
    </source>
</evidence>
<dbReference type="AlphaFoldDB" id="A0A5S5DVI4"/>
<proteinExistence type="predicted"/>
<sequence length="166" mass="19011">MKKLIFGLCLLGLTTQLSAQDIVLSEVDLTAVNYKYINAVDSKDAAIPVKLLEEKAATYDIKKTELYSDEYDTYQVSFYIPDGIVVAAYDKNGKIIRTIERYKDISLPKAVRDAVYKRFPGWTITKDVYKVSFHIDKDEAKKTYKFKLENGDKTLRVKTDENGNFL</sequence>
<keyword evidence="1" id="KW-0732">Signal</keyword>
<evidence type="ECO:0000313" key="3">
    <source>
        <dbReference type="Proteomes" id="UP000323136"/>
    </source>
</evidence>
<gene>
    <name evidence="2" type="ORF">C7447_102374</name>
</gene>
<dbReference type="Gene3D" id="3.10.450.360">
    <property type="match status" value="1"/>
</dbReference>